<dbReference type="OrthoDB" id="2896006at2759"/>
<dbReference type="Proteomes" id="UP000018001">
    <property type="component" value="Unassembled WGS sequence"/>
</dbReference>
<organism evidence="3 4">
    <name type="scientific">Byssochlamys spectabilis (strain No. 5 / NBRC 109023)</name>
    <name type="common">Paecilomyces variotii</name>
    <dbReference type="NCBI Taxonomy" id="1356009"/>
    <lineage>
        <taxon>Eukaryota</taxon>
        <taxon>Fungi</taxon>
        <taxon>Dikarya</taxon>
        <taxon>Ascomycota</taxon>
        <taxon>Pezizomycotina</taxon>
        <taxon>Eurotiomycetes</taxon>
        <taxon>Eurotiomycetidae</taxon>
        <taxon>Eurotiales</taxon>
        <taxon>Thermoascaceae</taxon>
        <taxon>Paecilomyces</taxon>
    </lineage>
</organism>
<accession>V5FTC9</accession>
<protein>
    <recommendedName>
        <fullName evidence="5">Ubiquitin conjugating enzyme</fullName>
    </recommendedName>
</protein>
<feature type="transmembrane region" description="Helical" evidence="2">
    <location>
        <begin position="243"/>
        <end position="264"/>
    </location>
</feature>
<keyword evidence="2" id="KW-0812">Transmembrane</keyword>
<feature type="region of interest" description="Disordered" evidence="1">
    <location>
        <begin position="79"/>
        <end position="99"/>
    </location>
</feature>
<dbReference type="EMBL" id="BAUL01000041">
    <property type="protein sequence ID" value="GAD92921.1"/>
    <property type="molecule type" value="Genomic_DNA"/>
</dbReference>
<evidence type="ECO:0000256" key="2">
    <source>
        <dbReference type="SAM" id="Phobius"/>
    </source>
</evidence>
<reference evidence="4" key="1">
    <citation type="journal article" date="2014" name="Genome Announc.">
        <title>Draft genome sequence of the formaldehyde-resistant fungus Byssochlamys spectabilis No. 5 (anamorph Paecilomyces variotii No. 5) (NBRC109023).</title>
        <authorList>
            <person name="Oka T."/>
            <person name="Ekino K."/>
            <person name="Fukuda K."/>
            <person name="Nomura Y."/>
        </authorList>
    </citation>
    <scope>NUCLEOTIDE SEQUENCE [LARGE SCALE GENOMIC DNA]</scope>
    <source>
        <strain evidence="4">No. 5 / NBRC 109023</strain>
    </source>
</reference>
<evidence type="ECO:0000313" key="4">
    <source>
        <dbReference type="Proteomes" id="UP000018001"/>
    </source>
</evidence>
<keyword evidence="4" id="KW-1185">Reference proteome</keyword>
<keyword evidence="2" id="KW-0472">Membrane</keyword>
<dbReference type="HOGENOM" id="CLU_038857_1_1_1"/>
<feature type="transmembrane region" description="Helical" evidence="2">
    <location>
        <begin position="129"/>
        <end position="153"/>
    </location>
</feature>
<evidence type="ECO:0000313" key="3">
    <source>
        <dbReference type="EMBL" id="GAD92921.1"/>
    </source>
</evidence>
<gene>
    <name evidence="3" type="ORF">PVAR5_1519</name>
</gene>
<keyword evidence="2" id="KW-1133">Transmembrane helix</keyword>
<dbReference type="eggNOG" id="ENOG502SERQ">
    <property type="taxonomic scope" value="Eukaryota"/>
</dbReference>
<evidence type="ECO:0008006" key="5">
    <source>
        <dbReference type="Google" id="ProtNLM"/>
    </source>
</evidence>
<comment type="caution">
    <text evidence="3">The sequence shown here is derived from an EMBL/GenBank/DDBJ whole genome shotgun (WGS) entry which is preliminary data.</text>
</comment>
<dbReference type="InParanoid" id="V5FTC9"/>
<name>V5FTC9_BYSSN</name>
<sequence>MTGWTSHLARRGIQAASVQYSGQPDNEVKVDIPAWGWALFLITGAIFAVVMFTTNYTCGMIIPTLAAVEDPNPDIYLQIDTDPNAPKPASSAEETLPRPRPITSKLRTTIRHLRARAGRWSVFRGLSMFLAWLAASSFLTSLLSSLFGLSFFGRSLTQIIVQTLMANMEMAWIHIVISEPSTKRWYQRIPGRSSWRKIAPVAALRSLVDQASFYLPLALGRAFKVLQPTNGSNMLWLSDELPPAKAVIGAMVVLMTSLAVALLIEQPATMVFTRIAASMLPEEDETLVPFDRTFGGKVTPEILGGGRVGILDAWNSFDWSSRIRYLKVVGKALLINIALGTIFGMILLGEARLILGDVFDKGVIALASSS</sequence>
<feature type="transmembrane region" description="Helical" evidence="2">
    <location>
        <begin position="34"/>
        <end position="52"/>
    </location>
</feature>
<feature type="transmembrane region" description="Helical" evidence="2">
    <location>
        <begin position="328"/>
        <end position="348"/>
    </location>
</feature>
<proteinExistence type="predicted"/>
<dbReference type="AlphaFoldDB" id="V5FTC9"/>
<evidence type="ECO:0000256" key="1">
    <source>
        <dbReference type="SAM" id="MobiDB-lite"/>
    </source>
</evidence>